<dbReference type="InterPro" id="IPR008727">
    <property type="entry name" value="PAAR_motif"/>
</dbReference>
<evidence type="ECO:0000313" key="3">
    <source>
        <dbReference type="Proteomes" id="UP000761380"/>
    </source>
</evidence>
<proteinExistence type="predicted"/>
<accession>A0A927WQM3</accession>
<evidence type="ECO:0000256" key="1">
    <source>
        <dbReference type="SAM" id="MobiDB-lite"/>
    </source>
</evidence>
<protein>
    <submittedName>
        <fullName evidence="2">PaaR repeat-containing protein</fullName>
    </submittedName>
</protein>
<comment type="caution">
    <text evidence="2">The sequence shown here is derived from an EMBL/GenBank/DDBJ whole genome shotgun (WGS) entry which is preliminary data.</text>
</comment>
<reference evidence="2" key="1">
    <citation type="submission" date="2019-04" db="EMBL/GenBank/DDBJ databases">
        <title>Evolution of Biomass-Degrading Anaerobic Consortia Revealed by Metagenomics.</title>
        <authorList>
            <person name="Peng X."/>
        </authorList>
    </citation>
    <scope>NUCLEOTIDE SEQUENCE</scope>
    <source>
        <strain evidence="2">SIG240</strain>
    </source>
</reference>
<dbReference type="CDD" id="cd14737">
    <property type="entry name" value="PAAR_1"/>
    <property type="match status" value="1"/>
</dbReference>
<feature type="region of interest" description="Disordered" evidence="1">
    <location>
        <begin position="1"/>
        <end position="20"/>
    </location>
</feature>
<dbReference type="Gene3D" id="2.60.200.60">
    <property type="match status" value="1"/>
</dbReference>
<dbReference type="AlphaFoldDB" id="A0A927WQM3"/>
<dbReference type="Pfam" id="PF05488">
    <property type="entry name" value="PAAR_motif"/>
    <property type="match status" value="1"/>
</dbReference>
<sequence>MPAATRQGDNDTGHDACPPRGLFGCSPNVFINGKGAGRVGDAYPAHGCPVHPPHGGVISSGSSSVFINGIPAGRVDDSVSCGGSVAEGSPNVIIGG</sequence>
<gene>
    <name evidence="2" type="ORF">E7201_00750</name>
</gene>
<name>A0A927WQM3_SELRU</name>
<dbReference type="Proteomes" id="UP000761380">
    <property type="component" value="Unassembled WGS sequence"/>
</dbReference>
<organism evidence="2 3">
    <name type="scientific">Selenomonas ruminantium</name>
    <dbReference type="NCBI Taxonomy" id="971"/>
    <lineage>
        <taxon>Bacteria</taxon>
        <taxon>Bacillati</taxon>
        <taxon>Bacillota</taxon>
        <taxon>Negativicutes</taxon>
        <taxon>Selenomonadales</taxon>
        <taxon>Selenomonadaceae</taxon>
        <taxon>Selenomonas</taxon>
    </lineage>
</organism>
<evidence type="ECO:0000313" key="2">
    <source>
        <dbReference type="EMBL" id="MBE6091699.1"/>
    </source>
</evidence>
<dbReference type="EMBL" id="SVBY01000003">
    <property type="protein sequence ID" value="MBE6091699.1"/>
    <property type="molecule type" value="Genomic_DNA"/>
</dbReference>